<dbReference type="RefSeq" id="WP_143046583.1">
    <property type="nucleotide sequence ID" value="NZ_FNTH01000001.1"/>
</dbReference>
<proteinExistence type="predicted"/>
<accession>A0A1H4NN44</accession>
<reference evidence="2 3" key="1">
    <citation type="submission" date="2016-10" db="EMBL/GenBank/DDBJ databases">
        <authorList>
            <person name="de Groot N.N."/>
        </authorList>
    </citation>
    <scope>NUCLEOTIDE SEQUENCE [LARGE SCALE GENOMIC DNA]</scope>
    <source>
        <strain evidence="2 3">MT12</strain>
    </source>
</reference>
<evidence type="ECO:0000256" key="1">
    <source>
        <dbReference type="SAM" id="MobiDB-lite"/>
    </source>
</evidence>
<dbReference type="EMBL" id="FNTH01000001">
    <property type="protein sequence ID" value="SEB96365.1"/>
    <property type="molecule type" value="Genomic_DNA"/>
</dbReference>
<sequence length="190" mass="20574">MRDLVERPRGTPPAPPSFSGLEPALRAIAAAREATALADEPSAELLEQVDRAIEVHRKNRAVLEQALAPIPAAGTVVYLGLLLKAYPNAGSQDAGVFGQFLRDDVMSLDPSFGAVEMACRRWRQKSRFLPAIAEMMVEVRAARDELAGVAEFVDRLPAIRNAIAAKLDRAGTPALRGKPDMRPNVRDIAL</sequence>
<gene>
    <name evidence="2" type="ORF">SAMN05444164_0672</name>
</gene>
<evidence type="ECO:0000313" key="3">
    <source>
        <dbReference type="Proteomes" id="UP000198992"/>
    </source>
</evidence>
<evidence type="ECO:0000313" key="2">
    <source>
        <dbReference type="EMBL" id="SEB96365.1"/>
    </source>
</evidence>
<dbReference type="AlphaFoldDB" id="A0A1H4NN44"/>
<organism evidence="2 3">
    <name type="scientific">Bradyrhizobium erythrophlei</name>
    <dbReference type="NCBI Taxonomy" id="1437360"/>
    <lineage>
        <taxon>Bacteria</taxon>
        <taxon>Pseudomonadati</taxon>
        <taxon>Pseudomonadota</taxon>
        <taxon>Alphaproteobacteria</taxon>
        <taxon>Hyphomicrobiales</taxon>
        <taxon>Nitrobacteraceae</taxon>
        <taxon>Bradyrhizobium</taxon>
    </lineage>
</organism>
<dbReference type="OrthoDB" id="8232403at2"/>
<protein>
    <submittedName>
        <fullName evidence="2">Uncharacterized protein</fullName>
    </submittedName>
</protein>
<feature type="region of interest" description="Disordered" evidence="1">
    <location>
        <begin position="1"/>
        <end position="20"/>
    </location>
</feature>
<dbReference type="Proteomes" id="UP000198992">
    <property type="component" value="Unassembled WGS sequence"/>
</dbReference>
<name>A0A1H4NN44_9BRAD</name>